<dbReference type="Proteomes" id="UP000318509">
    <property type="component" value="Unassembled WGS sequence"/>
</dbReference>
<dbReference type="Pfam" id="PF13559">
    <property type="entry name" value="DUF4129"/>
    <property type="match status" value="1"/>
</dbReference>
<evidence type="ECO:0000256" key="1">
    <source>
        <dbReference type="SAM" id="Phobius"/>
    </source>
</evidence>
<feature type="transmembrane region" description="Helical" evidence="1">
    <location>
        <begin position="426"/>
        <end position="446"/>
    </location>
</feature>
<dbReference type="InterPro" id="IPR002931">
    <property type="entry name" value="Transglutaminase-like"/>
</dbReference>
<accession>A0A537K8Z8</accession>
<dbReference type="InterPro" id="IPR038765">
    <property type="entry name" value="Papain-like_cys_pep_sf"/>
</dbReference>
<proteinExistence type="predicted"/>
<dbReference type="Gene3D" id="3.10.620.30">
    <property type="match status" value="1"/>
</dbReference>
<feature type="non-terminal residue" evidence="3">
    <location>
        <position position="1"/>
    </location>
</feature>
<evidence type="ECO:0000259" key="2">
    <source>
        <dbReference type="SMART" id="SM00460"/>
    </source>
</evidence>
<keyword evidence="1" id="KW-1133">Transmembrane helix</keyword>
<dbReference type="PANTHER" id="PTHR42736:SF1">
    <property type="entry name" value="PROTEIN-GLUTAMINE GAMMA-GLUTAMYLTRANSFERASE"/>
    <property type="match status" value="1"/>
</dbReference>
<name>A0A537K8Z8_9BACT</name>
<dbReference type="SUPFAM" id="SSF54001">
    <property type="entry name" value="Cysteine proteinases"/>
    <property type="match status" value="1"/>
</dbReference>
<protein>
    <submittedName>
        <fullName evidence="3">DUF3488 domain-containing protein</fullName>
    </submittedName>
</protein>
<dbReference type="Pfam" id="PF11992">
    <property type="entry name" value="TgpA_N"/>
    <property type="match status" value="1"/>
</dbReference>
<keyword evidence="1" id="KW-0812">Transmembrane</keyword>
<reference evidence="3 4" key="1">
    <citation type="journal article" date="2019" name="Nat. Microbiol.">
        <title>Mediterranean grassland soil C-N compound turnover is dependent on rainfall and depth, and is mediated by genomically divergent microorganisms.</title>
        <authorList>
            <person name="Diamond S."/>
            <person name="Andeer P.F."/>
            <person name="Li Z."/>
            <person name="Crits-Christoph A."/>
            <person name="Burstein D."/>
            <person name="Anantharaman K."/>
            <person name="Lane K.R."/>
            <person name="Thomas B.C."/>
            <person name="Pan C."/>
            <person name="Northen T.R."/>
            <person name="Banfield J.F."/>
        </authorList>
    </citation>
    <scope>NUCLEOTIDE SEQUENCE [LARGE SCALE GENOMIC DNA]</scope>
    <source>
        <strain evidence="3">NP_3</strain>
    </source>
</reference>
<comment type="caution">
    <text evidence="3">The sequence shown here is derived from an EMBL/GenBank/DDBJ whole genome shotgun (WGS) entry which is preliminary data.</text>
</comment>
<dbReference type="PANTHER" id="PTHR42736">
    <property type="entry name" value="PROTEIN-GLUTAMINE GAMMA-GLUTAMYLTRANSFERASE"/>
    <property type="match status" value="1"/>
</dbReference>
<feature type="domain" description="Transglutaminase-like" evidence="2">
    <location>
        <begin position="281"/>
        <end position="352"/>
    </location>
</feature>
<dbReference type="SMART" id="SM00460">
    <property type="entry name" value="TGc"/>
    <property type="match status" value="1"/>
</dbReference>
<evidence type="ECO:0000313" key="4">
    <source>
        <dbReference type="Proteomes" id="UP000318509"/>
    </source>
</evidence>
<sequence>LLLAACLDRQSLARAPLYALEAWLACSALAAIASEGLGVRAALRLAGGALLIAMPLAVLLFLFFPRLPGAFWAIPRGAEATTGLSDTMSPGSIVKLVADYEPAFRVQFASAAPAPEERYWRGPVLHDFDGHTWRRSSGAFHPRERLQYLGRPYRYRVALEPTHQRWWLALDTPAQSPASNVSLTYDNQLVVAEPVREPLSYDAVSYLRTRSLEPLSASSRREDSARSRGNPRSLALAQTLRQRAGSDAEFVTATLEYLHRGGFVYSLTPEPLGADAIDDFLFNTRTGFCGHYASAFVTLMRAAGIPAHVVTGYLGGEWNPVGGYFVVRQSDAHAWAEVWLEGRGWTRIDPTAVVAPERLRRGVLDLLPDALTTRERLLRSSEWLTRLLQQWDAANAWWSDHVVRFDYPAQLDLLGRLGVRSPDVRYLGWAFMLALTLWLAIIAWHIGRAARPAPPDALSRAYARLCRKLARVAPARALHQGPLSYAEAVSARRPDLALPVRALLERYAQLRYGPAEPGTREEGIEEFRRAVARLSLPAAAPVDISH</sequence>
<evidence type="ECO:0000313" key="3">
    <source>
        <dbReference type="EMBL" id="TMI92220.1"/>
    </source>
</evidence>
<keyword evidence="1" id="KW-0472">Membrane</keyword>
<dbReference type="EMBL" id="VBAK01000067">
    <property type="protein sequence ID" value="TMI92220.1"/>
    <property type="molecule type" value="Genomic_DNA"/>
</dbReference>
<dbReference type="InterPro" id="IPR021878">
    <property type="entry name" value="TgpA_N"/>
</dbReference>
<dbReference type="InterPro" id="IPR052901">
    <property type="entry name" value="Bact_TGase-like"/>
</dbReference>
<feature type="transmembrane region" description="Helical" evidence="1">
    <location>
        <begin position="45"/>
        <end position="64"/>
    </location>
</feature>
<gene>
    <name evidence="3" type="ORF">E6H00_03015</name>
</gene>
<feature type="transmembrane region" description="Helical" evidence="1">
    <location>
        <begin position="12"/>
        <end position="33"/>
    </location>
</feature>
<dbReference type="InterPro" id="IPR025403">
    <property type="entry name" value="TgpA-like_C"/>
</dbReference>
<dbReference type="AlphaFoldDB" id="A0A537K8Z8"/>
<dbReference type="Pfam" id="PF01841">
    <property type="entry name" value="Transglut_core"/>
    <property type="match status" value="1"/>
</dbReference>
<organism evidence="3 4">
    <name type="scientific">Candidatus Segetimicrobium genomatis</name>
    <dbReference type="NCBI Taxonomy" id="2569760"/>
    <lineage>
        <taxon>Bacteria</taxon>
        <taxon>Bacillati</taxon>
        <taxon>Candidatus Sysuimicrobiota</taxon>
        <taxon>Candidatus Sysuimicrobiia</taxon>
        <taxon>Candidatus Sysuimicrobiales</taxon>
        <taxon>Candidatus Segetimicrobiaceae</taxon>
        <taxon>Candidatus Segetimicrobium</taxon>
    </lineage>
</organism>